<dbReference type="AlphaFoldDB" id="A0AAD4KGN6"/>
<comment type="caution">
    <text evidence="3">The sequence shown here is derived from an EMBL/GenBank/DDBJ whole genome shotgun (WGS) entry which is preliminary data.</text>
</comment>
<sequence>MKLVIFLSALFGVVALANPVPEEHSLEARQDSTSDSCWGPSTSSCDGGTWDGDPCCPRK</sequence>
<evidence type="ECO:0000313" key="4">
    <source>
        <dbReference type="Proteomes" id="UP001201262"/>
    </source>
</evidence>
<dbReference type="Proteomes" id="UP001201262">
    <property type="component" value="Unassembled WGS sequence"/>
</dbReference>
<feature type="chain" id="PRO_5042179874" evidence="2">
    <location>
        <begin position="18"/>
        <end position="59"/>
    </location>
</feature>
<feature type="region of interest" description="Disordered" evidence="1">
    <location>
        <begin position="26"/>
        <end position="46"/>
    </location>
</feature>
<reference evidence="3" key="1">
    <citation type="submission" date="2021-12" db="EMBL/GenBank/DDBJ databases">
        <title>Convergent genome expansion in fungi linked to evolution of root-endophyte symbiosis.</title>
        <authorList>
            <consortium name="DOE Joint Genome Institute"/>
            <person name="Ke Y.-H."/>
            <person name="Bonito G."/>
            <person name="Liao H.-L."/>
            <person name="Looney B."/>
            <person name="Rojas-Flechas A."/>
            <person name="Nash J."/>
            <person name="Hameed K."/>
            <person name="Schadt C."/>
            <person name="Martin F."/>
            <person name="Crous P.W."/>
            <person name="Miettinen O."/>
            <person name="Magnuson J.K."/>
            <person name="Labbe J."/>
            <person name="Jacobson D."/>
            <person name="Doktycz M.J."/>
            <person name="Veneault-Fourrey C."/>
            <person name="Kuo A."/>
            <person name="Mondo S."/>
            <person name="Calhoun S."/>
            <person name="Riley R."/>
            <person name="Ohm R."/>
            <person name="LaButti K."/>
            <person name="Andreopoulos B."/>
            <person name="Pangilinan J."/>
            <person name="Nolan M."/>
            <person name="Tritt A."/>
            <person name="Clum A."/>
            <person name="Lipzen A."/>
            <person name="Daum C."/>
            <person name="Barry K."/>
            <person name="Grigoriev I.V."/>
            <person name="Vilgalys R."/>
        </authorList>
    </citation>
    <scope>NUCLEOTIDE SEQUENCE</scope>
    <source>
        <strain evidence="3">PMI_201</strain>
    </source>
</reference>
<gene>
    <name evidence="3" type="ORF">BGW36DRAFT_432927</name>
</gene>
<evidence type="ECO:0000256" key="2">
    <source>
        <dbReference type="SAM" id="SignalP"/>
    </source>
</evidence>
<name>A0AAD4KGN6_9EURO</name>
<accession>A0AAD4KGN6</accession>
<organism evidence="3 4">
    <name type="scientific">Talaromyces proteolyticus</name>
    <dbReference type="NCBI Taxonomy" id="1131652"/>
    <lineage>
        <taxon>Eukaryota</taxon>
        <taxon>Fungi</taxon>
        <taxon>Dikarya</taxon>
        <taxon>Ascomycota</taxon>
        <taxon>Pezizomycotina</taxon>
        <taxon>Eurotiomycetes</taxon>
        <taxon>Eurotiomycetidae</taxon>
        <taxon>Eurotiales</taxon>
        <taxon>Trichocomaceae</taxon>
        <taxon>Talaromyces</taxon>
        <taxon>Talaromyces sect. Bacilispori</taxon>
    </lineage>
</organism>
<dbReference type="GeneID" id="70251484"/>
<evidence type="ECO:0000313" key="3">
    <source>
        <dbReference type="EMBL" id="KAH8689962.1"/>
    </source>
</evidence>
<evidence type="ECO:0000256" key="1">
    <source>
        <dbReference type="SAM" id="MobiDB-lite"/>
    </source>
</evidence>
<feature type="compositionally biased region" description="Polar residues" evidence="1">
    <location>
        <begin position="33"/>
        <end position="46"/>
    </location>
</feature>
<dbReference type="RefSeq" id="XP_046066245.1">
    <property type="nucleotide sequence ID" value="XM_046221197.1"/>
</dbReference>
<keyword evidence="2" id="KW-0732">Signal</keyword>
<keyword evidence="4" id="KW-1185">Reference proteome</keyword>
<dbReference type="EMBL" id="JAJTJA010000014">
    <property type="protein sequence ID" value="KAH8689962.1"/>
    <property type="molecule type" value="Genomic_DNA"/>
</dbReference>
<feature type="signal peptide" evidence="2">
    <location>
        <begin position="1"/>
        <end position="17"/>
    </location>
</feature>
<protein>
    <submittedName>
        <fullName evidence="3">Uncharacterized protein</fullName>
    </submittedName>
</protein>
<proteinExistence type="predicted"/>